<dbReference type="STRING" id="768706.Desor_0084"/>
<evidence type="ECO:0000313" key="4">
    <source>
        <dbReference type="Proteomes" id="UP000006346"/>
    </source>
</evidence>
<dbReference type="Pfam" id="PF10728">
    <property type="entry name" value="DUF2520"/>
    <property type="match status" value="1"/>
</dbReference>
<dbReference type="InterPro" id="IPR018931">
    <property type="entry name" value="DUF2520"/>
</dbReference>
<dbReference type="Proteomes" id="UP000006346">
    <property type="component" value="Chromosome"/>
</dbReference>
<gene>
    <name evidence="3" type="ordered locus">Desor_0084</name>
</gene>
<dbReference type="AlphaFoldDB" id="G7W4X0"/>
<dbReference type="InterPro" id="IPR036291">
    <property type="entry name" value="NAD(P)-bd_dom_sf"/>
</dbReference>
<dbReference type="Gene3D" id="3.40.50.720">
    <property type="entry name" value="NAD(P)-binding Rossmann-like Domain"/>
    <property type="match status" value="1"/>
</dbReference>
<dbReference type="HOGENOM" id="CLU_055635_1_0_9"/>
<dbReference type="InterPro" id="IPR019665">
    <property type="entry name" value="OxRdtase/DH_put_Rossmann_dom"/>
</dbReference>
<dbReference type="eggNOG" id="COG5495">
    <property type="taxonomic scope" value="Bacteria"/>
</dbReference>
<organism evidence="3 4">
    <name type="scientific">Desulfosporosinus orientis (strain ATCC 19365 / DSM 765 / NCIMB 8382 / VKM B-1628 / Singapore I)</name>
    <name type="common">Desulfotomaculum orientis</name>
    <dbReference type="NCBI Taxonomy" id="768706"/>
    <lineage>
        <taxon>Bacteria</taxon>
        <taxon>Bacillati</taxon>
        <taxon>Bacillota</taxon>
        <taxon>Clostridia</taxon>
        <taxon>Eubacteriales</taxon>
        <taxon>Desulfitobacteriaceae</taxon>
        <taxon>Desulfosporosinus</taxon>
    </lineage>
</organism>
<evidence type="ECO:0000259" key="2">
    <source>
        <dbReference type="Pfam" id="PF10728"/>
    </source>
</evidence>
<dbReference type="Pfam" id="PF10727">
    <property type="entry name" value="Rossmann-like"/>
    <property type="match status" value="1"/>
</dbReference>
<dbReference type="EMBL" id="CP003108">
    <property type="protein sequence ID" value="AET65842.1"/>
    <property type="molecule type" value="Genomic_DNA"/>
</dbReference>
<feature type="domain" description="Putative oxidoreductase/dehydrogenase Rossmann-like" evidence="1">
    <location>
        <begin position="2"/>
        <end position="116"/>
    </location>
</feature>
<dbReference type="OrthoDB" id="9810755at2"/>
<reference evidence="3 4" key="2">
    <citation type="journal article" date="2012" name="J. Bacteriol.">
        <title>Complete genome sequences of Desulfosporosinus orientis DSM765T, Desulfosporosinus youngiae DSM17734T, Desulfosporosinus meridiei DSM13257T, and Desulfosporosinus acidiphilus DSM22704T.</title>
        <authorList>
            <person name="Pester M."/>
            <person name="Brambilla E."/>
            <person name="Alazard D."/>
            <person name="Rattei T."/>
            <person name="Weinmaier T."/>
            <person name="Han J."/>
            <person name="Lucas S."/>
            <person name="Lapidus A."/>
            <person name="Cheng J.F."/>
            <person name="Goodwin L."/>
            <person name="Pitluck S."/>
            <person name="Peters L."/>
            <person name="Ovchinnikova G."/>
            <person name="Teshima H."/>
            <person name="Detter J.C."/>
            <person name="Han C.S."/>
            <person name="Tapia R."/>
            <person name="Land M.L."/>
            <person name="Hauser L."/>
            <person name="Kyrpides N.C."/>
            <person name="Ivanova N.N."/>
            <person name="Pagani I."/>
            <person name="Huntmann M."/>
            <person name="Wei C.L."/>
            <person name="Davenport K.W."/>
            <person name="Daligault H."/>
            <person name="Chain P.S."/>
            <person name="Chen A."/>
            <person name="Mavromatis K."/>
            <person name="Markowitz V."/>
            <person name="Szeto E."/>
            <person name="Mikhailova N."/>
            <person name="Pati A."/>
            <person name="Wagner M."/>
            <person name="Woyke T."/>
            <person name="Ollivier B."/>
            <person name="Klenk H.P."/>
            <person name="Spring S."/>
            <person name="Loy A."/>
        </authorList>
    </citation>
    <scope>NUCLEOTIDE SEQUENCE [LARGE SCALE GENOMIC DNA]</scope>
    <source>
        <strain evidence="4">ATCC 19365 / DSM 765 / NCIMB 8382 / VKM B-1628</strain>
    </source>
</reference>
<dbReference type="Gene3D" id="1.10.1040.20">
    <property type="entry name" value="ProC-like, C-terminal domain"/>
    <property type="match status" value="1"/>
</dbReference>
<dbReference type="InterPro" id="IPR037108">
    <property type="entry name" value="TM1727-like_C_sf"/>
</dbReference>
<dbReference type="PANTHER" id="PTHR40459:SF1">
    <property type="entry name" value="CONSERVED HYPOTHETICAL ALANINE AND LEUCINE RICH PROTEIN"/>
    <property type="match status" value="1"/>
</dbReference>
<dbReference type="PANTHER" id="PTHR40459">
    <property type="entry name" value="CONSERVED HYPOTHETICAL ALANINE AND LEUCINE RICH PROTEIN"/>
    <property type="match status" value="1"/>
</dbReference>
<dbReference type="SUPFAM" id="SSF48179">
    <property type="entry name" value="6-phosphogluconate dehydrogenase C-terminal domain-like"/>
    <property type="match status" value="1"/>
</dbReference>
<evidence type="ECO:0000259" key="1">
    <source>
        <dbReference type="Pfam" id="PF10727"/>
    </source>
</evidence>
<dbReference type="PATRIC" id="fig|768706.3.peg.79"/>
<reference evidence="4" key="1">
    <citation type="submission" date="2011-11" db="EMBL/GenBank/DDBJ databases">
        <title>Complete sequence of Desulfosporosinus orientis DSM 765.</title>
        <authorList>
            <person name="Lucas S."/>
            <person name="Han J."/>
            <person name="Lapidus A."/>
            <person name="Cheng J.-F."/>
            <person name="Goodwin L."/>
            <person name="Pitluck S."/>
            <person name="Peters L."/>
            <person name="Ovchinnikova G."/>
            <person name="Teshima H."/>
            <person name="Detter J.C."/>
            <person name="Han C."/>
            <person name="Tapia R."/>
            <person name="Land M."/>
            <person name="Hauser L."/>
            <person name="Kyrpides N."/>
            <person name="Ivanova N."/>
            <person name="Pagani I."/>
            <person name="Pester M."/>
            <person name="Spring S."/>
            <person name="Ollivier B."/>
            <person name="Rattei T."/>
            <person name="Klenk H.-P."/>
            <person name="Wagner M."/>
            <person name="Loy A."/>
            <person name="Woyke T."/>
        </authorList>
    </citation>
    <scope>NUCLEOTIDE SEQUENCE [LARGE SCALE GENOMIC DNA]</scope>
    <source>
        <strain evidence="4">ATCC 19365 / DSM 765 / NCIMB 8382 / VKM B-1628</strain>
    </source>
</reference>
<protein>
    <submittedName>
        <fullName evidence="3">Uncharacterized protein</fullName>
    </submittedName>
</protein>
<proteinExistence type="predicted"/>
<keyword evidence="4" id="KW-1185">Reference proteome</keyword>
<dbReference type="InterPro" id="IPR008927">
    <property type="entry name" value="6-PGluconate_DH-like_C_sf"/>
</dbReference>
<dbReference type="RefSeq" id="WP_014182671.1">
    <property type="nucleotide sequence ID" value="NC_016584.1"/>
</dbReference>
<accession>G7W4X0</accession>
<dbReference type="SUPFAM" id="SSF51735">
    <property type="entry name" value="NAD(P)-binding Rossmann-fold domains"/>
    <property type="match status" value="1"/>
</dbReference>
<feature type="domain" description="DUF2520" evidence="2">
    <location>
        <begin position="134"/>
        <end position="255"/>
    </location>
</feature>
<dbReference type="KEGG" id="dor:Desor_0084"/>
<sequence length="297" mass="32352">MKFGIIGAGIVGTALAVQLTKAGHDCIGVHTRSRQSYERFRRYLNRDHLLLEDLVPAVDVLFVTTQDVMIQSVAENLFSKDLIIPGQVWIHCSGSLPSYVLRVKEDLPVHCLSVHPLQAFASVDNALSLFSGTHFGIEGDEEKLGEDIVKDLGGIPHKILADQKTLYHAGAVVASNYLAVLASLAVELFEEAGMKGSEALISLLPLMKGTLSNLEKVGLPQALTGPIARADVQVVQGHLNQLPARLVGIYKELGVRALELGESKMLMNGSKYPSEELSFLKKLLDIRQIPNVEERGE</sequence>
<evidence type="ECO:0000313" key="3">
    <source>
        <dbReference type="EMBL" id="AET65842.1"/>
    </source>
</evidence>
<name>G7W4X0_DESOD</name>